<evidence type="ECO:0000313" key="1">
    <source>
        <dbReference type="EMBL" id="KAI0037633.1"/>
    </source>
</evidence>
<dbReference type="EMBL" id="MU276815">
    <property type="protein sequence ID" value="KAI0037633.1"/>
    <property type="molecule type" value="Genomic_DNA"/>
</dbReference>
<organism evidence="1 2">
    <name type="scientific">Auriscalpium vulgare</name>
    <dbReference type="NCBI Taxonomy" id="40419"/>
    <lineage>
        <taxon>Eukaryota</taxon>
        <taxon>Fungi</taxon>
        <taxon>Dikarya</taxon>
        <taxon>Basidiomycota</taxon>
        <taxon>Agaricomycotina</taxon>
        <taxon>Agaricomycetes</taxon>
        <taxon>Russulales</taxon>
        <taxon>Auriscalpiaceae</taxon>
        <taxon>Auriscalpium</taxon>
    </lineage>
</organism>
<reference evidence="1" key="1">
    <citation type="submission" date="2021-02" db="EMBL/GenBank/DDBJ databases">
        <authorList>
            <consortium name="DOE Joint Genome Institute"/>
            <person name="Ahrendt S."/>
            <person name="Looney B.P."/>
            <person name="Miyauchi S."/>
            <person name="Morin E."/>
            <person name="Drula E."/>
            <person name="Courty P.E."/>
            <person name="Chicoki N."/>
            <person name="Fauchery L."/>
            <person name="Kohler A."/>
            <person name="Kuo A."/>
            <person name="Labutti K."/>
            <person name="Pangilinan J."/>
            <person name="Lipzen A."/>
            <person name="Riley R."/>
            <person name="Andreopoulos W."/>
            <person name="He G."/>
            <person name="Johnson J."/>
            <person name="Barry K.W."/>
            <person name="Grigoriev I.V."/>
            <person name="Nagy L."/>
            <person name="Hibbett D."/>
            <person name="Henrissat B."/>
            <person name="Matheny P.B."/>
            <person name="Labbe J."/>
            <person name="Martin F."/>
        </authorList>
    </citation>
    <scope>NUCLEOTIDE SEQUENCE</scope>
    <source>
        <strain evidence="1">FP105234-sp</strain>
    </source>
</reference>
<protein>
    <submittedName>
        <fullName evidence="1">Uncharacterized protein</fullName>
    </submittedName>
</protein>
<sequence>AATGTQALMPLDIVEATYLLPPPDSILSTTDLIARRAVALQKRRTQLRTLHSKVFDKRRHDALIFERDHEASIKNYGFQRGDLVLVRFTQFEKSLDRKMLPRYDGPFIVIGRRRGGPYVLCDMHGAVFDRPTAEFRVIPYFARPRITLPPLPEFIDIPARRLNELLGQPDPDDQAQESRSIDSDASDTASNSAEDGSVA</sequence>
<keyword evidence="2" id="KW-1185">Reference proteome</keyword>
<reference evidence="1" key="2">
    <citation type="journal article" date="2022" name="New Phytol.">
        <title>Evolutionary transition to the ectomycorrhizal habit in the genomes of a hyperdiverse lineage of mushroom-forming fungi.</title>
        <authorList>
            <person name="Looney B."/>
            <person name="Miyauchi S."/>
            <person name="Morin E."/>
            <person name="Drula E."/>
            <person name="Courty P.E."/>
            <person name="Kohler A."/>
            <person name="Kuo A."/>
            <person name="LaButti K."/>
            <person name="Pangilinan J."/>
            <person name="Lipzen A."/>
            <person name="Riley R."/>
            <person name="Andreopoulos W."/>
            <person name="He G."/>
            <person name="Johnson J."/>
            <person name="Nolan M."/>
            <person name="Tritt A."/>
            <person name="Barry K.W."/>
            <person name="Grigoriev I.V."/>
            <person name="Nagy L.G."/>
            <person name="Hibbett D."/>
            <person name="Henrissat B."/>
            <person name="Matheny P.B."/>
            <person name="Labbe J."/>
            <person name="Martin F.M."/>
        </authorList>
    </citation>
    <scope>NUCLEOTIDE SEQUENCE</scope>
    <source>
        <strain evidence="1">FP105234-sp</strain>
    </source>
</reference>
<dbReference type="Proteomes" id="UP000814033">
    <property type="component" value="Unassembled WGS sequence"/>
</dbReference>
<proteinExistence type="predicted"/>
<name>A0ACB8R0P5_9AGAM</name>
<feature type="non-terminal residue" evidence="1">
    <location>
        <position position="1"/>
    </location>
</feature>
<gene>
    <name evidence="1" type="ORF">FA95DRAFT_1506744</name>
</gene>
<evidence type="ECO:0000313" key="2">
    <source>
        <dbReference type="Proteomes" id="UP000814033"/>
    </source>
</evidence>
<comment type="caution">
    <text evidence="1">The sequence shown here is derived from an EMBL/GenBank/DDBJ whole genome shotgun (WGS) entry which is preliminary data.</text>
</comment>
<accession>A0ACB8R0P5</accession>